<dbReference type="InterPro" id="IPR019734">
    <property type="entry name" value="TPR_rpt"/>
</dbReference>
<dbReference type="Proteomes" id="UP001597261">
    <property type="component" value="Unassembled WGS sequence"/>
</dbReference>
<dbReference type="SUPFAM" id="SSF48452">
    <property type="entry name" value="TPR-like"/>
    <property type="match status" value="2"/>
</dbReference>
<comment type="similarity">
    <text evidence="1">Belongs to the AfsR/DnrI/RedD regulatory family.</text>
</comment>
<dbReference type="PROSITE" id="PS51755">
    <property type="entry name" value="OMPR_PHOB"/>
    <property type="match status" value="1"/>
</dbReference>
<dbReference type="SMART" id="SM01043">
    <property type="entry name" value="BTAD"/>
    <property type="match status" value="1"/>
</dbReference>
<feature type="DNA-binding region" description="OmpR/PhoB-type" evidence="6">
    <location>
        <begin position="1"/>
        <end position="97"/>
    </location>
</feature>
<reference evidence="10" key="1">
    <citation type="journal article" date="2019" name="Int. J. Syst. Evol. Microbiol.">
        <title>The Global Catalogue of Microorganisms (GCM) 10K type strain sequencing project: providing services to taxonomists for standard genome sequencing and annotation.</title>
        <authorList>
            <consortium name="The Broad Institute Genomics Platform"/>
            <consortium name="The Broad Institute Genome Sequencing Center for Infectious Disease"/>
            <person name="Wu L."/>
            <person name="Ma J."/>
        </authorList>
    </citation>
    <scope>NUCLEOTIDE SEQUENCE [LARGE SCALE GENOMIC DNA]</scope>
    <source>
        <strain evidence="10">CGMCC 1.12470</strain>
    </source>
</reference>
<comment type="caution">
    <text evidence="9">The sequence shown here is derived from an EMBL/GenBank/DDBJ whole genome shotgun (WGS) entry which is preliminary data.</text>
</comment>
<evidence type="ECO:0000256" key="1">
    <source>
        <dbReference type="ARBA" id="ARBA00005820"/>
    </source>
</evidence>
<protein>
    <submittedName>
        <fullName evidence="9">BTAD domain-containing putative transcriptional regulator</fullName>
    </submittedName>
</protein>
<dbReference type="Pfam" id="PF00931">
    <property type="entry name" value="NB-ARC"/>
    <property type="match status" value="1"/>
</dbReference>
<evidence type="ECO:0000259" key="8">
    <source>
        <dbReference type="PROSITE" id="PS51755"/>
    </source>
</evidence>
<dbReference type="InterPro" id="IPR051677">
    <property type="entry name" value="AfsR-DnrI-RedD_regulator"/>
</dbReference>
<dbReference type="SUPFAM" id="SSF52540">
    <property type="entry name" value="P-loop containing nucleoside triphosphate hydrolases"/>
    <property type="match status" value="1"/>
</dbReference>
<dbReference type="Gene3D" id="3.40.50.300">
    <property type="entry name" value="P-loop containing nucleotide triphosphate hydrolases"/>
    <property type="match status" value="1"/>
</dbReference>
<keyword evidence="10" id="KW-1185">Reference proteome</keyword>
<keyword evidence="5" id="KW-0804">Transcription</keyword>
<dbReference type="PRINTS" id="PR00364">
    <property type="entry name" value="DISEASERSIST"/>
</dbReference>
<dbReference type="InterPro" id="IPR027417">
    <property type="entry name" value="P-loop_NTPase"/>
</dbReference>
<dbReference type="InterPro" id="IPR005158">
    <property type="entry name" value="BTAD"/>
</dbReference>
<evidence type="ECO:0000256" key="4">
    <source>
        <dbReference type="ARBA" id="ARBA00023125"/>
    </source>
</evidence>
<dbReference type="SMART" id="SM00028">
    <property type="entry name" value="TPR"/>
    <property type="match status" value="4"/>
</dbReference>
<keyword evidence="4 6" id="KW-0238">DNA-binding</keyword>
<dbReference type="Pfam" id="PF00486">
    <property type="entry name" value="Trans_reg_C"/>
    <property type="match status" value="1"/>
</dbReference>
<evidence type="ECO:0000313" key="9">
    <source>
        <dbReference type="EMBL" id="MFD1658321.1"/>
    </source>
</evidence>
<evidence type="ECO:0000256" key="3">
    <source>
        <dbReference type="ARBA" id="ARBA00023015"/>
    </source>
</evidence>
<keyword evidence="2" id="KW-0902">Two-component regulatory system</keyword>
<dbReference type="InterPro" id="IPR011990">
    <property type="entry name" value="TPR-like_helical_dom_sf"/>
</dbReference>
<dbReference type="Gene3D" id="1.10.10.10">
    <property type="entry name" value="Winged helix-like DNA-binding domain superfamily/Winged helix DNA-binding domain"/>
    <property type="match status" value="1"/>
</dbReference>
<keyword evidence="3" id="KW-0805">Transcription regulation</keyword>
<proteinExistence type="inferred from homology"/>
<name>A0ABW4IMW5_9ACTN</name>
<dbReference type="Pfam" id="PF03704">
    <property type="entry name" value="BTAD"/>
    <property type="match status" value="1"/>
</dbReference>
<dbReference type="CDD" id="cd15831">
    <property type="entry name" value="BTAD"/>
    <property type="match status" value="1"/>
</dbReference>
<dbReference type="InterPro" id="IPR002182">
    <property type="entry name" value="NB-ARC"/>
</dbReference>
<dbReference type="RefSeq" id="WP_381080323.1">
    <property type="nucleotide sequence ID" value="NZ_JBHUDX010000021.1"/>
</dbReference>
<feature type="region of interest" description="Disordered" evidence="7">
    <location>
        <begin position="378"/>
        <end position="398"/>
    </location>
</feature>
<evidence type="ECO:0000313" key="10">
    <source>
        <dbReference type="Proteomes" id="UP001597261"/>
    </source>
</evidence>
<dbReference type="SUPFAM" id="SSF46894">
    <property type="entry name" value="C-terminal effector domain of the bipartite response regulators"/>
    <property type="match status" value="1"/>
</dbReference>
<dbReference type="InterPro" id="IPR001867">
    <property type="entry name" value="OmpR/PhoB-type_DNA-bd"/>
</dbReference>
<evidence type="ECO:0000256" key="7">
    <source>
        <dbReference type="SAM" id="MobiDB-lite"/>
    </source>
</evidence>
<dbReference type="PANTHER" id="PTHR35807:SF1">
    <property type="entry name" value="TRANSCRIPTIONAL REGULATOR REDD"/>
    <property type="match status" value="1"/>
</dbReference>
<evidence type="ECO:0000256" key="5">
    <source>
        <dbReference type="ARBA" id="ARBA00023163"/>
    </source>
</evidence>
<feature type="domain" description="OmpR/PhoB-type" evidence="8">
    <location>
        <begin position="1"/>
        <end position="97"/>
    </location>
</feature>
<evidence type="ECO:0000256" key="2">
    <source>
        <dbReference type="ARBA" id="ARBA00023012"/>
    </source>
</evidence>
<dbReference type="PANTHER" id="PTHR35807">
    <property type="entry name" value="TRANSCRIPTIONAL REGULATOR REDD-RELATED"/>
    <property type="match status" value="1"/>
</dbReference>
<dbReference type="Gene3D" id="1.25.40.10">
    <property type="entry name" value="Tetratricopeptide repeat domain"/>
    <property type="match status" value="2"/>
</dbReference>
<evidence type="ECO:0000256" key="6">
    <source>
        <dbReference type="PROSITE-ProRule" id="PRU01091"/>
    </source>
</evidence>
<dbReference type="EMBL" id="JBHUDX010000021">
    <property type="protein sequence ID" value="MFD1658321.1"/>
    <property type="molecule type" value="Genomic_DNA"/>
</dbReference>
<dbReference type="InterPro" id="IPR016032">
    <property type="entry name" value="Sig_transdc_resp-reg_C-effctor"/>
</dbReference>
<sequence length="917" mass="98679">MRYRVLGPVHMAPRTPSAAKPRAVLATLLVQSNTVVSTHTLIDELWGAEPPRTATTTLQVYVSQLRKALMEDTGEAAAETGTPQPLLTRSPGYLMRVAPEELDLAVFESLRAEGRAAYGRHEYEAASQTLSRALGLWTGPALSGIPHGPSLETSAIRLNELRAEVLEQRISADLRLGLHHELVGELMALAHEHPLRETLHCHLMVALYRSGRQSDALQVYHQARRSLVDELGVEPGPALSRLLERILACDPSLAWRSEPGRRLVPVGASHDRPAGGAADGGRDAGPTVWLPPAVADFTGREEQLAFGERLLAGDPPGGNKVLVVSGRAGVGKTALAVRLAHDAAELFPDGRLLVTLRDAGGRAVEPRTALATLLRRLRGPQATAAEPETDSGAQPLPSSEAELTELLHARTEGRRMLIVLDDAVSEAQIRPVLSAVPDSTVILTSRHVLGALESVQHLTLDVLAPGEADALLAACGGQRMREDPEAAAEIARLCGWLPLALRVAAAGLAARPHWTAAGLAQRLRDERTRLAALALGDLDVRSSLLTAYRDVDEETRHAFRILGLASLPDFALWSATALLGTDRAGAERLTEKLVQAHLLEARRRPGRLAPVRYGFHALLRSLALEVLAGESPQEGPAAVERLCRAFLTLARYADAQLAPGRDRLAYEVEPLAAIRPEEVVGSAPLRWFQEESAGLSEAVRQAHAAGLWSLCSALASAAAGYYEAGALWDEWESTHDLALDAAHRSGDIHAEAVILRSLGDLAWQRHRTSLAIARYRQAWQLFTRHGDRAAAGRCLSAEGDALLGTGRVTQAEGAYARALSVSRQHGDPRGSAKSLRGLALVAQREGRHEEALALLGECEDAARSAGDRRWIEYARRTASALRTALASGRSATASSIPLEVRPGVWLFQPSWPLRRAA</sequence>
<dbReference type="InterPro" id="IPR036388">
    <property type="entry name" value="WH-like_DNA-bd_sf"/>
</dbReference>
<organism evidence="9 10">
    <name type="scientific">Streptomyces caeni</name>
    <dbReference type="NCBI Taxonomy" id="2307231"/>
    <lineage>
        <taxon>Bacteria</taxon>
        <taxon>Bacillati</taxon>
        <taxon>Actinomycetota</taxon>
        <taxon>Actinomycetes</taxon>
        <taxon>Kitasatosporales</taxon>
        <taxon>Streptomycetaceae</taxon>
        <taxon>Streptomyces</taxon>
    </lineage>
</organism>
<feature type="region of interest" description="Disordered" evidence="7">
    <location>
        <begin position="266"/>
        <end position="286"/>
    </location>
</feature>
<gene>
    <name evidence="9" type="ORF">ACFSL4_08870</name>
</gene>
<accession>A0ABW4IMW5</accession>
<dbReference type="SMART" id="SM00862">
    <property type="entry name" value="Trans_reg_C"/>
    <property type="match status" value="1"/>
</dbReference>